<organism evidence="7 8">
    <name type="scientific">Amycolatopsis samaneae</name>
    <dbReference type="NCBI Taxonomy" id="664691"/>
    <lineage>
        <taxon>Bacteria</taxon>
        <taxon>Bacillati</taxon>
        <taxon>Actinomycetota</taxon>
        <taxon>Actinomycetes</taxon>
        <taxon>Pseudonocardiales</taxon>
        <taxon>Pseudonocardiaceae</taxon>
        <taxon>Amycolatopsis</taxon>
    </lineage>
</organism>
<dbReference type="PANTHER" id="PTHR30055:SF200">
    <property type="entry name" value="HTH-TYPE TRANSCRIPTIONAL REPRESSOR BDCR"/>
    <property type="match status" value="1"/>
</dbReference>
<evidence type="ECO:0000256" key="2">
    <source>
        <dbReference type="ARBA" id="ARBA00023015"/>
    </source>
</evidence>
<dbReference type="Gene3D" id="1.10.357.10">
    <property type="entry name" value="Tetracycline Repressor, domain 2"/>
    <property type="match status" value="1"/>
</dbReference>
<dbReference type="InterPro" id="IPR001647">
    <property type="entry name" value="HTH_TetR"/>
</dbReference>
<dbReference type="InterPro" id="IPR009057">
    <property type="entry name" value="Homeodomain-like_sf"/>
</dbReference>
<dbReference type="EMBL" id="JBHUKU010000021">
    <property type="protein sequence ID" value="MFD2463518.1"/>
    <property type="molecule type" value="Genomic_DNA"/>
</dbReference>
<sequence>MSRNVRKRAARKAPAERAAEIAGTAREIALDQGLGAVTLRAVAAGAGVTPALVAHYAPNMDRLIADTFTGIVMAELDDVLELVSGETAASARLARLVETLFDEGRVDVTVVWVESWALGRRNTTLAEAVRAAMDAWQQAVEKIVADGVTSGEFTTDDPAAVAWQLIGMIDGVNAQALVRWGRSAERGSLIVHAMEATLGLRAGTLR</sequence>
<keyword evidence="1" id="KW-0678">Repressor</keyword>
<feature type="domain" description="BetI-type transcriptional repressor C-terminal" evidence="6">
    <location>
        <begin position="91"/>
        <end position="182"/>
    </location>
</feature>
<evidence type="ECO:0000256" key="3">
    <source>
        <dbReference type="ARBA" id="ARBA00023125"/>
    </source>
</evidence>
<keyword evidence="8" id="KW-1185">Reference proteome</keyword>
<evidence type="ECO:0000313" key="8">
    <source>
        <dbReference type="Proteomes" id="UP001597419"/>
    </source>
</evidence>
<dbReference type="RefSeq" id="WP_345400430.1">
    <property type="nucleotide sequence ID" value="NZ_BAABHG010000011.1"/>
</dbReference>
<gene>
    <name evidence="7" type="ORF">ACFSYJ_33235</name>
</gene>
<proteinExistence type="predicted"/>
<dbReference type="InterPro" id="IPR050109">
    <property type="entry name" value="HTH-type_TetR-like_transc_reg"/>
</dbReference>
<keyword evidence="4" id="KW-0804">Transcription</keyword>
<dbReference type="SUPFAM" id="SSF46689">
    <property type="entry name" value="Homeodomain-like"/>
    <property type="match status" value="1"/>
</dbReference>
<feature type="domain" description="HTH tetR-type" evidence="5">
    <location>
        <begin position="24"/>
        <end position="65"/>
    </location>
</feature>
<comment type="caution">
    <text evidence="7">The sequence shown here is derived from an EMBL/GenBank/DDBJ whole genome shotgun (WGS) entry which is preliminary data.</text>
</comment>
<evidence type="ECO:0000256" key="4">
    <source>
        <dbReference type="ARBA" id="ARBA00023163"/>
    </source>
</evidence>
<keyword evidence="2" id="KW-0805">Transcription regulation</keyword>
<dbReference type="PANTHER" id="PTHR30055">
    <property type="entry name" value="HTH-TYPE TRANSCRIPTIONAL REGULATOR RUTR"/>
    <property type="match status" value="1"/>
</dbReference>
<dbReference type="InterPro" id="IPR036271">
    <property type="entry name" value="Tet_transcr_reg_TetR-rel_C_sf"/>
</dbReference>
<reference evidence="8" key="1">
    <citation type="journal article" date="2019" name="Int. J. Syst. Evol. Microbiol.">
        <title>The Global Catalogue of Microorganisms (GCM) 10K type strain sequencing project: providing services to taxonomists for standard genome sequencing and annotation.</title>
        <authorList>
            <consortium name="The Broad Institute Genomics Platform"/>
            <consortium name="The Broad Institute Genome Sequencing Center for Infectious Disease"/>
            <person name="Wu L."/>
            <person name="Ma J."/>
        </authorList>
    </citation>
    <scope>NUCLEOTIDE SEQUENCE [LARGE SCALE GENOMIC DNA]</scope>
    <source>
        <strain evidence="8">CGMCC 4.7643</strain>
    </source>
</reference>
<keyword evidence="3" id="KW-0238">DNA-binding</keyword>
<evidence type="ECO:0000259" key="6">
    <source>
        <dbReference type="Pfam" id="PF13977"/>
    </source>
</evidence>
<name>A0ABW5GRH6_9PSEU</name>
<evidence type="ECO:0000256" key="1">
    <source>
        <dbReference type="ARBA" id="ARBA00022491"/>
    </source>
</evidence>
<dbReference type="Pfam" id="PF00440">
    <property type="entry name" value="TetR_N"/>
    <property type="match status" value="1"/>
</dbReference>
<evidence type="ECO:0000313" key="7">
    <source>
        <dbReference type="EMBL" id="MFD2463518.1"/>
    </source>
</evidence>
<protein>
    <submittedName>
        <fullName evidence="7">TetR/AcrR family transcriptional regulator</fullName>
    </submittedName>
</protein>
<accession>A0ABW5GRH6</accession>
<evidence type="ECO:0000259" key="5">
    <source>
        <dbReference type="Pfam" id="PF00440"/>
    </source>
</evidence>
<dbReference type="Pfam" id="PF13977">
    <property type="entry name" value="TetR_C_6"/>
    <property type="match status" value="1"/>
</dbReference>
<dbReference type="SUPFAM" id="SSF48498">
    <property type="entry name" value="Tetracyclin repressor-like, C-terminal domain"/>
    <property type="match status" value="1"/>
</dbReference>
<dbReference type="Proteomes" id="UP001597419">
    <property type="component" value="Unassembled WGS sequence"/>
</dbReference>
<dbReference type="InterPro" id="IPR039538">
    <property type="entry name" value="BetI_C"/>
</dbReference>